<evidence type="ECO:0000313" key="4">
    <source>
        <dbReference type="Proteomes" id="UP000011189"/>
    </source>
</evidence>
<organism evidence="3 4">
    <name type="scientific">Arthrobacter nitrophenolicus</name>
    <dbReference type="NCBI Taxonomy" id="683150"/>
    <lineage>
        <taxon>Bacteria</taxon>
        <taxon>Bacillati</taxon>
        <taxon>Actinomycetota</taxon>
        <taxon>Actinomycetes</taxon>
        <taxon>Micrococcales</taxon>
        <taxon>Micrococcaceae</taxon>
        <taxon>Arthrobacter</taxon>
    </lineage>
</organism>
<keyword evidence="2" id="KW-0812">Transmembrane</keyword>
<reference evidence="4" key="1">
    <citation type="journal article" date="2013" name="Genome Announc.">
        <title>Draft Genome Sequence of the 2-Chloro-4-Nitrophenol-Degrading Bacterium Arthrobacter sp. Strain SJCon.</title>
        <authorList>
            <person name="Vikram S."/>
            <person name="Kumar S."/>
            <person name="Vaidya B."/>
            <person name="Pinnaka A.K."/>
            <person name="Raghava G.P."/>
        </authorList>
    </citation>
    <scope>NUCLEOTIDE SEQUENCE [LARGE SCALE GENOMIC DNA]</scope>
    <source>
        <strain evidence="4">SJCon</strain>
    </source>
</reference>
<comment type="caution">
    <text evidence="3">The sequence shown here is derived from an EMBL/GenBank/DDBJ whole genome shotgun (WGS) entry which is preliminary data.</text>
</comment>
<feature type="compositionally biased region" description="Low complexity" evidence="1">
    <location>
        <begin position="75"/>
        <end position="93"/>
    </location>
</feature>
<dbReference type="AlphaFoldDB" id="L8TGY6"/>
<proteinExistence type="predicted"/>
<evidence type="ECO:0000256" key="1">
    <source>
        <dbReference type="SAM" id="MobiDB-lite"/>
    </source>
</evidence>
<feature type="region of interest" description="Disordered" evidence="1">
    <location>
        <begin position="72"/>
        <end position="93"/>
    </location>
</feature>
<evidence type="ECO:0000313" key="3">
    <source>
        <dbReference type="EMBL" id="ELT42603.1"/>
    </source>
</evidence>
<evidence type="ECO:0000256" key="2">
    <source>
        <dbReference type="SAM" id="Phobius"/>
    </source>
</evidence>
<gene>
    <name evidence="3" type="ORF">G205_23434</name>
</gene>
<keyword evidence="2" id="KW-0472">Membrane</keyword>
<keyword evidence="4" id="KW-1185">Reference proteome</keyword>
<dbReference type="EMBL" id="AOFD01000121">
    <property type="protein sequence ID" value="ELT42603.1"/>
    <property type="molecule type" value="Genomic_DNA"/>
</dbReference>
<dbReference type="Proteomes" id="UP000011189">
    <property type="component" value="Unassembled WGS sequence"/>
</dbReference>
<feature type="transmembrane region" description="Helical" evidence="2">
    <location>
        <begin position="50"/>
        <end position="70"/>
    </location>
</feature>
<accession>L8TGY6</accession>
<keyword evidence="2" id="KW-1133">Transmembrane helix</keyword>
<feature type="transmembrane region" description="Helical" evidence="2">
    <location>
        <begin position="17"/>
        <end position="38"/>
    </location>
</feature>
<name>L8TGY6_9MICC</name>
<protein>
    <submittedName>
        <fullName evidence="3">Gamma-aminobutyrate permease</fullName>
    </submittedName>
</protein>
<dbReference type="PATRIC" id="fig|683150.5.peg.4553"/>
<sequence>MNFFGNYIPWMAAVPQWAWALTALIVVLALNLVSVKGLRRNGILVRPDQSRALVIFLIVGTYFVIFGTPVDGQQSASASSPTTAASSPTACSP</sequence>